<evidence type="ECO:0000313" key="9">
    <source>
        <dbReference type="Proteomes" id="UP000500961"/>
    </source>
</evidence>
<dbReference type="Pfam" id="PF00293">
    <property type="entry name" value="NUDIX"/>
    <property type="match status" value="1"/>
</dbReference>
<dbReference type="EMBL" id="CP041345">
    <property type="protein sequence ID" value="QKG79207.1"/>
    <property type="molecule type" value="Genomic_DNA"/>
</dbReference>
<dbReference type="InterPro" id="IPR000086">
    <property type="entry name" value="NUDIX_hydrolase_dom"/>
</dbReference>
<keyword evidence="5" id="KW-0460">Magnesium</keyword>
<evidence type="ECO:0000256" key="4">
    <source>
        <dbReference type="ARBA" id="ARBA00022801"/>
    </source>
</evidence>
<evidence type="ECO:0000256" key="1">
    <source>
        <dbReference type="ARBA" id="ARBA00001936"/>
    </source>
</evidence>
<comment type="cofactor">
    <cofactor evidence="2">
        <name>Mg(2+)</name>
        <dbReference type="ChEBI" id="CHEBI:18420"/>
    </cofactor>
</comment>
<evidence type="ECO:0000256" key="2">
    <source>
        <dbReference type="ARBA" id="ARBA00001946"/>
    </source>
</evidence>
<reference evidence="8 9" key="1">
    <citation type="submission" date="2019-07" db="EMBL/GenBank/DDBJ databases">
        <title>Thalassofilum flectens gen. nov., sp. nov., a novel moderate thermophilic anaerobe from a shallow sea hot spring in Kunashir Island (Russia), representing a new family in the order Bacteroidales, and proposal of Thalassofilacea fam. nov.</title>
        <authorList>
            <person name="Kochetkova T.V."/>
            <person name="Podosokorskaya O.A."/>
            <person name="Novikov A."/>
            <person name="Elcheninov A.G."/>
            <person name="Toshchakov S.V."/>
            <person name="Kublanov I.V."/>
        </authorList>
    </citation>
    <scope>NUCLEOTIDE SEQUENCE [LARGE SCALE GENOMIC DNA]</scope>
    <source>
        <strain evidence="8 9">38-H</strain>
    </source>
</reference>
<dbReference type="InterPro" id="IPR015797">
    <property type="entry name" value="NUDIX_hydrolase-like_dom_sf"/>
</dbReference>
<dbReference type="KEGG" id="ttz:FHG85_02655"/>
<evidence type="ECO:0000256" key="5">
    <source>
        <dbReference type="ARBA" id="ARBA00022842"/>
    </source>
</evidence>
<evidence type="ECO:0000313" key="8">
    <source>
        <dbReference type="EMBL" id="QKG79207.1"/>
    </source>
</evidence>
<evidence type="ECO:0000259" key="7">
    <source>
        <dbReference type="PROSITE" id="PS51462"/>
    </source>
</evidence>
<keyword evidence="3" id="KW-0479">Metal-binding</keyword>
<protein>
    <submittedName>
        <fullName evidence="8">CoA pyrophosphatase</fullName>
    </submittedName>
</protein>
<evidence type="ECO:0000256" key="6">
    <source>
        <dbReference type="ARBA" id="ARBA00023211"/>
    </source>
</evidence>
<accession>A0A7D3XDM4</accession>
<dbReference type="Proteomes" id="UP000500961">
    <property type="component" value="Chromosome"/>
</dbReference>
<dbReference type="PANTHER" id="PTHR12992:SF11">
    <property type="entry name" value="MITOCHONDRIAL COENZYME A DIPHOSPHATASE NUDT8"/>
    <property type="match status" value="1"/>
</dbReference>
<gene>
    <name evidence="8" type="ORF">FHG85_02655</name>
</gene>
<dbReference type="GO" id="GO:0010945">
    <property type="term" value="F:coenzyme A diphosphatase activity"/>
    <property type="evidence" value="ECO:0007669"/>
    <property type="project" value="InterPro"/>
</dbReference>
<dbReference type="CDD" id="cd03426">
    <property type="entry name" value="NUDIX_CoAse_Nudt7"/>
    <property type="match status" value="1"/>
</dbReference>
<proteinExistence type="predicted"/>
<feature type="domain" description="Nudix hydrolase" evidence="7">
    <location>
        <begin position="47"/>
        <end position="187"/>
    </location>
</feature>
<organism evidence="8 9">
    <name type="scientific">Tenuifilum thalassicum</name>
    <dbReference type="NCBI Taxonomy" id="2590900"/>
    <lineage>
        <taxon>Bacteria</taxon>
        <taxon>Pseudomonadati</taxon>
        <taxon>Bacteroidota</taxon>
        <taxon>Bacteroidia</taxon>
        <taxon>Bacteroidales</taxon>
        <taxon>Tenuifilaceae</taxon>
        <taxon>Tenuifilum</taxon>
    </lineage>
</organism>
<keyword evidence="4" id="KW-0378">Hydrolase</keyword>
<dbReference type="PANTHER" id="PTHR12992">
    <property type="entry name" value="NUDIX HYDROLASE"/>
    <property type="match status" value="1"/>
</dbReference>
<dbReference type="InterPro" id="IPR045121">
    <property type="entry name" value="CoAse"/>
</dbReference>
<keyword evidence="6" id="KW-0464">Manganese</keyword>
<name>A0A7D3XDM4_9BACT</name>
<evidence type="ECO:0000256" key="3">
    <source>
        <dbReference type="ARBA" id="ARBA00022723"/>
    </source>
</evidence>
<dbReference type="GO" id="GO:0046872">
    <property type="term" value="F:metal ion binding"/>
    <property type="evidence" value="ECO:0007669"/>
    <property type="project" value="UniProtKB-KW"/>
</dbReference>
<dbReference type="Gene3D" id="3.90.79.10">
    <property type="entry name" value="Nucleoside Triphosphate Pyrophosphohydrolase"/>
    <property type="match status" value="1"/>
</dbReference>
<dbReference type="RefSeq" id="WP_173072747.1">
    <property type="nucleotide sequence ID" value="NZ_CP041345.1"/>
</dbReference>
<dbReference type="SUPFAM" id="SSF55811">
    <property type="entry name" value="Nudix"/>
    <property type="match status" value="1"/>
</dbReference>
<dbReference type="AlphaFoldDB" id="A0A7D3XDM4"/>
<comment type="cofactor">
    <cofactor evidence="1">
        <name>Mn(2+)</name>
        <dbReference type="ChEBI" id="CHEBI:29035"/>
    </cofactor>
</comment>
<dbReference type="PROSITE" id="PS51462">
    <property type="entry name" value="NUDIX"/>
    <property type="match status" value="1"/>
</dbReference>
<sequence>MKEIVRNAIERLRYLLKAELPGKDAQIIMAPSVRADKHGNSKPNLSTRESAVLILLYRALSGLRFVLIKRQVYDGPHSGQVSLPGGKFEENDISISQTALRETYEEIGVEPKNVDLLGRLTELYIPVSNMIVHPFVGYINETPNFNLNLLEVQYIVEVDLFDLIDDRNKSVKVINSHGYPITAPYYNLKDEMVWGATAMILSEFEHILKKVLL</sequence>
<keyword evidence="9" id="KW-1185">Reference proteome</keyword>